<dbReference type="EMBL" id="BTRK01000003">
    <property type="protein sequence ID" value="GMR43454.1"/>
    <property type="molecule type" value="Genomic_DNA"/>
</dbReference>
<proteinExistence type="predicted"/>
<keyword evidence="3" id="KW-1185">Reference proteome</keyword>
<evidence type="ECO:0000313" key="3">
    <source>
        <dbReference type="Proteomes" id="UP001328107"/>
    </source>
</evidence>
<feature type="signal peptide" evidence="1">
    <location>
        <begin position="1"/>
        <end position="21"/>
    </location>
</feature>
<feature type="non-terminal residue" evidence="2">
    <location>
        <position position="1"/>
    </location>
</feature>
<evidence type="ECO:0008006" key="4">
    <source>
        <dbReference type="Google" id="ProtNLM"/>
    </source>
</evidence>
<accession>A0AAN4ZQC1</accession>
<dbReference type="AlphaFoldDB" id="A0AAN4ZQC1"/>
<dbReference type="Proteomes" id="UP001328107">
    <property type="component" value="Unassembled WGS sequence"/>
</dbReference>
<dbReference type="PANTHER" id="PTHR34721:SF3">
    <property type="entry name" value="ACTIVIN_RECP DOMAIN-CONTAINING PROTEIN-RELATED"/>
    <property type="match status" value="1"/>
</dbReference>
<organism evidence="2 3">
    <name type="scientific">Pristionchus mayeri</name>
    <dbReference type="NCBI Taxonomy" id="1317129"/>
    <lineage>
        <taxon>Eukaryota</taxon>
        <taxon>Metazoa</taxon>
        <taxon>Ecdysozoa</taxon>
        <taxon>Nematoda</taxon>
        <taxon>Chromadorea</taxon>
        <taxon>Rhabditida</taxon>
        <taxon>Rhabditina</taxon>
        <taxon>Diplogasteromorpha</taxon>
        <taxon>Diplogasteroidea</taxon>
        <taxon>Neodiplogasteridae</taxon>
        <taxon>Pristionchus</taxon>
    </lineage>
</organism>
<keyword evidence="1" id="KW-0732">Signal</keyword>
<gene>
    <name evidence="2" type="ORF">PMAYCL1PPCAC_13649</name>
</gene>
<dbReference type="PANTHER" id="PTHR34721">
    <property type="entry name" value="PROTEIN CBG09734"/>
    <property type="match status" value="1"/>
</dbReference>
<sequence length="117" mass="12136">LENMSRLSLVILLCLLPTVLSLKCIVGGDINGVQLFDELPCTAAALYCYKMTTTLSNGLSTMSKNCDPGIVCTKTGCTSSTNGVELCCCKTDDCNGAAGASLLMTSLVAIGAAWAWS</sequence>
<protein>
    <recommendedName>
        <fullName evidence="4">UPAR/Ly6 domain-containing protein</fullName>
    </recommendedName>
</protein>
<dbReference type="CDD" id="cd00117">
    <property type="entry name" value="TFP"/>
    <property type="match status" value="1"/>
</dbReference>
<comment type="caution">
    <text evidence="2">The sequence shown here is derived from an EMBL/GenBank/DDBJ whole genome shotgun (WGS) entry which is preliminary data.</text>
</comment>
<evidence type="ECO:0000313" key="2">
    <source>
        <dbReference type="EMBL" id="GMR43454.1"/>
    </source>
</evidence>
<dbReference type="InterPro" id="IPR045860">
    <property type="entry name" value="Snake_toxin-like_sf"/>
</dbReference>
<dbReference type="SUPFAM" id="SSF57302">
    <property type="entry name" value="Snake toxin-like"/>
    <property type="match status" value="1"/>
</dbReference>
<reference evidence="3" key="1">
    <citation type="submission" date="2022-10" db="EMBL/GenBank/DDBJ databases">
        <title>Genome assembly of Pristionchus species.</title>
        <authorList>
            <person name="Yoshida K."/>
            <person name="Sommer R.J."/>
        </authorList>
    </citation>
    <scope>NUCLEOTIDE SEQUENCE [LARGE SCALE GENOMIC DNA]</scope>
    <source>
        <strain evidence="3">RS5460</strain>
    </source>
</reference>
<feature type="chain" id="PRO_5042910034" description="UPAR/Ly6 domain-containing protein" evidence="1">
    <location>
        <begin position="22"/>
        <end position="117"/>
    </location>
</feature>
<evidence type="ECO:0000256" key="1">
    <source>
        <dbReference type="SAM" id="SignalP"/>
    </source>
</evidence>
<name>A0AAN4ZQC1_9BILA</name>